<sequence>MLLHSKYEGENAPHTQDVTLMLSKETRKAHKGWECHGSRIIKASFKTKWDGITMNVIQFYAPNNDSNDDDKDQFYEKL</sequence>
<name>A0A183P2V5_9TREM</name>
<gene>
    <name evidence="1" type="ORF">SMTD_LOCUS8691</name>
</gene>
<protein>
    <submittedName>
        <fullName evidence="1">Uncharacterized protein</fullName>
    </submittedName>
</protein>
<accession>A0A183P2V5</accession>
<dbReference type="EMBL" id="UZAL01029108">
    <property type="protein sequence ID" value="VDP45993.1"/>
    <property type="molecule type" value="Genomic_DNA"/>
</dbReference>
<keyword evidence="2" id="KW-1185">Reference proteome</keyword>
<reference evidence="1 2" key="1">
    <citation type="submission" date="2018-11" db="EMBL/GenBank/DDBJ databases">
        <authorList>
            <consortium name="Pathogen Informatics"/>
        </authorList>
    </citation>
    <scope>NUCLEOTIDE SEQUENCE [LARGE SCALE GENOMIC DNA]</scope>
    <source>
        <strain>Denwood</strain>
        <strain evidence="2">Zambia</strain>
    </source>
</reference>
<evidence type="ECO:0000313" key="1">
    <source>
        <dbReference type="EMBL" id="VDP45993.1"/>
    </source>
</evidence>
<dbReference type="Proteomes" id="UP000269396">
    <property type="component" value="Unassembled WGS sequence"/>
</dbReference>
<evidence type="ECO:0000313" key="2">
    <source>
        <dbReference type="Proteomes" id="UP000269396"/>
    </source>
</evidence>
<dbReference type="STRING" id="31246.A0A183P2V5"/>
<dbReference type="AlphaFoldDB" id="A0A183P2V5"/>
<organism evidence="1 2">
    <name type="scientific">Schistosoma mattheei</name>
    <dbReference type="NCBI Taxonomy" id="31246"/>
    <lineage>
        <taxon>Eukaryota</taxon>
        <taxon>Metazoa</taxon>
        <taxon>Spiralia</taxon>
        <taxon>Lophotrochozoa</taxon>
        <taxon>Platyhelminthes</taxon>
        <taxon>Trematoda</taxon>
        <taxon>Digenea</taxon>
        <taxon>Strigeidida</taxon>
        <taxon>Schistosomatoidea</taxon>
        <taxon>Schistosomatidae</taxon>
        <taxon>Schistosoma</taxon>
    </lineage>
</organism>
<proteinExistence type="predicted"/>